<name>A0A926ELK2_9FIRM</name>
<keyword evidence="5" id="KW-0449">Lipoprotein</keyword>
<dbReference type="InterPro" id="IPR006059">
    <property type="entry name" value="SBP"/>
</dbReference>
<evidence type="ECO:0000256" key="4">
    <source>
        <dbReference type="ARBA" id="ARBA00023139"/>
    </source>
</evidence>
<keyword evidence="2 6" id="KW-0732">Signal</keyword>
<keyword evidence="3" id="KW-0472">Membrane</keyword>
<evidence type="ECO:0000313" key="8">
    <source>
        <dbReference type="Proteomes" id="UP000655830"/>
    </source>
</evidence>
<dbReference type="Gene3D" id="3.40.190.10">
    <property type="entry name" value="Periplasmic binding protein-like II"/>
    <property type="match status" value="2"/>
</dbReference>
<evidence type="ECO:0000256" key="6">
    <source>
        <dbReference type="SAM" id="SignalP"/>
    </source>
</evidence>
<dbReference type="RefSeq" id="WP_249333129.1">
    <property type="nucleotide sequence ID" value="NZ_JACRSY010000018.1"/>
</dbReference>
<gene>
    <name evidence="7" type="ORF">H8718_12150</name>
</gene>
<sequence length="434" mass="47184">MRKWMAVLPLIPMIFTGCANGNGGQGTTPNGGTTNGNTSDIGGTITVVTSRTDAEELFADIEEEFKALYPSVTDIIWESSSDYNNYITTRMNTTDYGDVLFVPFSMSGEPEMYPNYFEPLGTVEELGKAYIDVTEADYNGIAYGLPAAINSLGIIYNEDVFEAAGIKTFPTSIEELLAACQQIKDNTDAIPFFTNYNSGLGTWGGMLSSFGGENYKEAMLQSGTAFMPGQPIRQVMDLFYALTTNGFTEPDPVTIDFAQGKQMLADGKIAMMMKGSQDEKAIEELSDVSDIEIAPMPVKVNGKTSIAFGAPEVVGINVNSTNKATARAFLDFFISAESEYADDLGGMSPALADLDPEERAIFENNNIVLTAPPVTAEVETVYTSIANEVGVARLTEVLQQVINMGLYPDQYESYENYVNSLEARWEKAASEYAK</sequence>
<dbReference type="SUPFAM" id="SSF53850">
    <property type="entry name" value="Periplasmic binding protein-like II"/>
    <property type="match status" value="1"/>
</dbReference>
<evidence type="ECO:0000313" key="7">
    <source>
        <dbReference type="EMBL" id="MBC8580278.1"/>
    </source>
</evidence>
<protein>
    <submittedName>
        <fullName evidence="7">Extracellular solute-binding protein</fullName>
    </submittedName>
</protein>
<dbReference type="PANTHER" id="PTHR43649:SF33">
    <property type="entry name" value="POLYGALACTURONAN_RHAMNOGALACTURONAN-BINDING PROTEIN YTCQ"/>
    <property type="match status" value="1"/>
</dbReference>
<keyword evidence="8" id="KW-1185">Reference proteome</keyword>
<reference evidence="7" key="1">
    <citation type="submission" date="2020-08" db="EMBL/GenBank/DDBJ databases">
        <title>Genome public.</title>
        <authorList>
            <person name="Liu C."/>
            <person name="Sun Q."/>
        </authorList>
    </citation>
    <scope>NUCLEOTIDE SEQUENCE</scope>
    <source>
        <strain evidence="7">NSJ-12</strain>
    </source>
</reference>
<feature type="signal peptide" evidence="6">
    <location>
        <begin position="1"/>
        <end position="21"/>
    </location>
</feature>
<dbReference type="InterPro" id="IPR050490">
    <property type="entry name" value="Bact_solute-bd_prot1"/>
</dbReference>
<evidence type="ECO:0000256" key="5">
    <source>
        <dbReference type="ARBA" id="ARBA00023288"/>
    </source>
</evidence>
<evidence type="ECO:0000256" key="3">
    <source>
        <dbReference type="ARBA" id="ARBA00023136"/>
    </source>
</evidence>
<comment type="caution">
    <text evidence="7">The sequence shown here is derived from an EMBL/GenBank/DDBJ whole genome shotgun (WGS) entry which is preliminary data.</text>
</comment>
<dbReference type="EMBL" id="JACRSY010000018">
    <property type="protein sequence ID" value="MBC8580278.1"/>
    <property type="molecule type" value="Genomic_DNA"/>
</dbReference>
<keyword evidence="1" id="KW-1003">Cell membrane</keyword>
<dbReference type="PANTHER" id="PTHR43649">
    <property type="entry name" value="ARABINOSE-BINDING PROTEIN-RELATED"/>
    <property type="match status" value="1"/>
</dbReference>
<organism evidence="7 8">
    <name type="scientific">Zhenhengia yiwuensis</name>
    <dbReference type="NCBI Taxonomy" id="2763666"/>
    <lineage>
        <taxon>Bacteria</taxon>
        <taxon>Bacillati</taxon>
        <taxon>Bacillota</taxon>
        <taxon>Clostridia</taxon>
        <taxon>Lachnospirales</taxon>
        <taxon>Lachnospiraceae</taxon>
        <taxon>Zhenhengia</taxon>
    </lineage>
</organism>
<accession>A0A926ELK2</accession>
<evidence type="ECO:0000256" key="1">
    <source>
        <dbReference type="ARBA" id="ARBA00022475"/>
    </source>
</evidence>
<dbReference type="Pfam" id="PF01547">
    <property type="entry name" value="SBP_bac_1"/>
    <property type="match status" value="1"/>
</dbReference>
<keyword evidence="4" id="KW-0564">Palmitate</keyword>
<proteinExistence type="predicted"/>
<dbReference type="AlphaFoldDB" id="A0A926ELK2"/>
<dbReference type="Proteomes" id="UP000655830">
    <property type="component" value="Unassembled WGS sequence"/>
</dbReference>
<evidence type="ECO:0000256" key="2">
    <source>
        <dbReference type="ARBA" id="ARBA00022729"/>
    </source>
</evidence>
<dbReference type="PROSITE" id="PS51257">
    <property type="entry name" value="PROKAR_LIPOPROTEIN"/>
    <property type="match status" value="1"/>
</dbReference>
<feature type="chain" id="PRO_5036788979" evidence="6">
    <location>
        <begin position="22"/>
        <end position="434"/>
    </location>
</feature>